<evidence type="ECO:0000313" key="7">
    <source>
        <dbReference type="EMBL" id="CAI0403219.1"/>
    </source>
</evidence>
<feature type="transmembrane region" description="Helical" evidence="6">
    <location>
        <begin position="514"/>
        <end position="535"/>
    </location>
</feature>
<dbReference type="GO" id="GO:1990961">
    <property type="term" value="P:xenobiotic detoxification by transmembrane export across the plasma membrane"/>
    <property type="evidence" value="ECO:0007669"/>
    <property type="project" value="InterPro"/>
</dbReference>
<evidence type="ECO:0000256" key="2">
    <source>
        <dbReference type="ARBA" id="ARBA00010199"/>
    </source>
</evidence>
<feature type="transmembrane region" description="Helical" evidence="6">
    <location>
        <begin position="437"/>
        <end position="460"/>
    </location>
</feature>
<keyword evidence="5 6" id="KW-0472">Membrane</keyword>
<evidence type="ECO:0000256" key="3">
    <source>
        <dbReference type="ARBA" id="ARBA00022692"/>
    </source>
</evidence>
<protein>
    <recommendedName>
        <fullName evidence="6">Protein DETOXIFICATION</fullName>
    </recommendedName>
    <alternativeName>
        <fullName evidence="6">Multidrug and toxic compound extrusion protein</fullName>
    </alternativeName>
</protein>
<feature type="transmembrane region" description="Helical" evidence="6">
    <location>
        <begin position="618"/>
        <end position="637"/>
    </location>
</feature>
<feature type="transmembrane region" description="Helical" evidence="6">
    <location>
        <begin position="481"/>
        <end position="502"/>
    </location>
</feature>
<dbReference type="PANTHER" id="PTHR11206">
    <property type="entry name" value="MULTIDRUG RESISTANCE PROTEIN"/>
    <property type="match status" value="1"/>
</dbReference>
<feature type="transmembrane region" description="Helical" evidence="6">
    <location>
        <begin position="124"/>
        <end position="145"/>
    </location>
</feature>
<accession>A0AAV0J1P4</accession>
<sequence length="852" mass="93705">MITLSLKGSPLPSMMIHSAPLHSLFPLCPRPSRHQRPPLTIMAAHPRPCHQLTAMRPWITPSLRHLTLQQRLPPQQRLTPHRCRRHPAPFQAHPRLLHFVAARVRLAPPSVSMLLDQEEHIANLAGQFTLLIIPQLFSLGVIFLTQKFLQAQSKVTALAWISLAALIIQIPLLWILVFWFDWGTTGAALAYDITSWCVAIAQVVYVIGWCKEGWTGLSWLTFDDIWGFVRLSLATAVILALEIWYFMGVIVITGHLDNVVTAVGSLSICMNFNGWEATVLIGINIAISVRVSNELGAGHPRAAKYAVYIGRVSILPNQGIWGGMIAGTALQTLILLFILYRTNWNKEPLLAFSSCPTAPVMEAPLLADVLSAAGKDGDYAAVRTWPELRSVFWTETQKLWKIAGPIAFNTVCQFGLNSVTVMFVGHIGDVELSGVSISLSVIGTFVFGFLLGMGSALETLCGQAFGAGQVHMLGIYMQRSWIILLVSCLFLLPIFFFASPILKLLGQEEEIANLAGRFTVQTIPQLFSLAITFPTQKFLQAQSKVSALAWIALAALIVQVPLLWLLIFGLGWGTTGAAVAYNVTSWGIAVAQVVYVVRWCDEGWTGLSWAAFRDMWSFVRLSIASAVMLCLEVWYFMSINVLTGHLDNAVIAVGSLSICMNINGWEAMLFIGINIAISVRVSNELGAGRPRAAKYAVYIVVFQSFLIGLLSMVVVLVSKDYFAIIFTNSQEMQRAVSKLAFLLGITMVLNSVQPVISGVAIGAGWQGLVAYINIFCYYVFGVPLGFLLGYKLNLGVTGIWGGMIAGTALQTLILLFILYRTNWNKEVEQTTERMKKWGGQETRGGDRITGAV</sequence>
<comment type="similarity">
    <text evidence="2 6">Belongs to the multi antimicrobial extrusion (MATE) (TC 2.A.66.1) family.</text>
</comment>
<dbReference type="InterPro" id="IPR045069">
    <property type="entry name" value="MATE_euk"/>
</dbReference>
<feature type="transmembrane region" description="Helical" evidence="6">
    <location>
        <begin position="578"/>
        <end position="597"/>
    </location>
</feature>
<proteinExistence type="inferred from homology"/>
<organism evidence="7 8">
    <name type="scientific">Linum tenue</name>
    <dbReference type="NCBI Taxonomy" id="586396"/>
    <lineage>
        <taxon>Eukaryota</taxon>
        <taxon>Viridiplantae</taxon>
        <taxon>Streptophyta</taxon>
        <taxon>Embryophyta</taxon>
        <taxon>Tracheophyta</taxon>
        <taxon>Spermatophyta</taxon>
        <taxon>Magnoliopsida</taxon>
        <taxon>eudicotyledons</taxon>
        <taxon>Gunneridae</taxon>
        <taxon>Pentapetalae</taxon>
        <taxon>rosids</taxon>
        <taxon>fabids</taxon>
        <taxon>Malpighiales</taxon>
        <taxon>Linaceae</taxon>
        <taxon>Linum</taxon>
    </lineage>
</organism>
<evidence type="ECO:0000256" key="6">
    <source>
        <dbReference type="RuleBase" id="RU004914"/>
    </source>
</evidence>
<dbReference type="GO" id="GO:0042910">
    <property type="term" value="F:xenobiotic transmembrane transporter activity"/>
    <property type="evidence" value="ECO:0007669"/>
    <property type="project" value="InterPro"/>
</dbReference>
<evidence type="ECO:0000256" key="1">
    <source>
        <dbReference type="ARBA" id="ARBA00004141"/>
    </source>
</evidence>
<dbReference type="EMBL" id="CAMGYJ010000004">
    <property type="protein sequence ID" value="CAI0403219.1"/>
    <property type="molecule type" value="Genomic_DNA"/>
</dbReference>
<keyword evidence="8" id="KW-1185">Reference proteome</keyword>
<feature type="transmembrane region" description="Helical" evidence="6">
    <location>
        <begin position="768"/>
        <end position="787"/>
    </location>
</feature>
<feature type="transmembrane region" description="Helical" evidence="6">
    <location>
        <begin position="739"/>
        <end position="761"/>
    </location>
</feature>
<comment type="caution">
    <text evidence="7">The sequence shown here is derived from an EMBL/GenBank/DDBJ whole genome shotgun (WGS) entry which is preliminary data.</text>
</comment>
<feature type="transmembrane region" description="Helical" evidence="6">
    <location>
        <begin position="157"/>
        <end position="180"/>
    </location>
</feature>
<feature type="transmembrane region" description="Helical" evidence="6">
    <location>
        <begin position="228"/>
        <end position="252"/>
    </location>
</feature>
<feature type="transmembrane region" description="Helical" evidence="6">
    <location>
        <begin position="799"/>
        <end position="819"/>
    </location>
</feature>
<dbReference type="GO" id="GO:0016020">
    <property type="term" value="C:membrane"/>
    <property type="evidence" value="ECO:0007669"/>
    <property type="project" value="UniProtKB-SubCell"/>
</dbReference>
<dbReference type="Pfam" id="PF01554">
    <property type="entry name" value="MatE"/>
    <property type="match status" value="4"/>
</dbReference>
<feature type="transmembrane region" description="Helical" evidence="6">
    <location>
        <begin position="695"/>
        <end position="719"/>
    </location>
</feature>
<dbReference type="InterPro" id="IPR002528">
    <property type="entry name" value="MATE_fam"/>
</dbReference>
<keyword evidence="3 6" id="KW-0812">Transmembrane</keyword>
<reference evidence="7" key="1">
    <citation type="submission" date="2022-08" db="EMBL/GenBank/DDBJ databases">
        <authorList>
            <person name="Gutierrez-Valencia J."/>
        </authorList>
    </citation>
    <scope>NUCLEOTIDE SEQUENCE</scope>
</reference>
<feature type="transmembrane region" description="Helical" evidence="6">
    <location>
        <begin position="547"/>
        <end position="572"/>
    </location>
</feature>
<keyword evidence="4 6" id="KW-1133">Transmembrane helix</keyword>
<evidence type="ECO:0000313" key="8">
    <source>
        <dbReference type="Proteomes" id="UP001154282"/>
    </source>
</evidence>
<evidence type="ECO:0000256" key="5">
    <source>
        <dbReference type="ARBA" id="ARBA00023136"/>
    </source>
</evidence>
<evidence type="ECO:0000256" key="4">
    <source>
        <dbReference type="ARBA" id="ARBA00022989"/>
    </source>
</evidence>
<dbReference type="NCBIfam" id="TIGR00797">
    <property type="entry name" value="matE"/>
    <property type="match status" value="1"/>
</dbReference>
<feature type="transmembrane region" description="Helical" evidence="6">
    <location>
        <begin position="186"/>
        <end position="207"/>
    </location>
</feature>
<dbReference type="AlphaFoldDB" id="A0AAV0J1P4"/>
<dbReference type="GO" id="GO:0015297">
    <property type="term" value="F:antiporter activity"/>
    <property type="evidence" value="ECO:0007669"/>
    <property type="project" value="InterPro"/>
</dbReference>
<gene>
    <name evidence="7" type="ORF">LITE_LOCUS11945</name>
</gene>
<dbReference type="CDD" id="cd13132">
    <property type="entry name" value="MATE_eukaryotic"/>
    <property type="match status" value="1"/>
</dbReference>
<feature type="transmembrane region" description="Helical" evidence="6">
    <location>
        <begin position="649"/>
        <end position="675"/>
    </location>
</feature>
<feature type="transmembrane region" description="Helical" evidence="6">
    <location>
        <begin position="320"/>
        <end position="340"/>
    </location>
</feature>
<comment type="subcellular location">
    <subcellularLocation>
        <location evidence="1">Membrane</location>
        <topology evidence="1">Multi-pass membrane protein</topology>
    </subcellularLocation>
</comment>
<name>A0AAV0J1P4_9ROSI</name>
<feature type="transmembrane region" description="Helical" evidence="6">
    <location>
        <begin position="406"/>
        <end position="425"/>
    </location>
</feature>
<dbReference type="Proteomes" id="UP001154282">
    <property type="component" value="Unassembled WGS sequence"/>
</dbReference>